<dbReference type="SMART" id="SM00822">
    <property type="entry name" value="PKS_KR"/>
    <property type="match status" value="1"/>
</dbReference>
<dbReference type="SUPFAM" id="SSF51735">
    <property type="entry name" value="NAD(P)-binding Rossmann-fold domains"/>
    <property type="match status" value="1"/>
</dbReference>
<dbReference type="InterPro" id="IPR036291">
    <property type="entry name" value="NAD(P)-bd_dom_sf"/>
</dbReference>
<dbReference type="AlphaFoldDB" id="A0A501WQ85"/>
<dbReference type="Gene3D" id="3.40.50.720">
    <property type="entry name" value="NAD(P)-binding Rossmann-like Domain"/>
    <property type="match status" value="1"/>
</dbReference>
<evidence type="ECO:0000256" key="4">
    <source>
        <dbReference type="SAM" id="Phobius"/>
    </source>
</evidence>
<evidence type="ECO:0000256" key="3">
    <source>
        <dbReference type="RuleBase" id="RU000363"/>
    </source>
</evidence>
<dbReference type="RefSeq" id="WP_140454538.1">
    <property type="nucleotide sequence ID" value="NZ_VFRP01000011.1"/>
</dbReference>
<keyword evidence="4" id="KW-0472">Membrane</keyword>
<dbReference type="Pfam" id="PF00106">
    <property type="entry name" value="adh_short"/>
    <property type="match status" value="1"/>
</dbReference>
<evidence type="ECO:0000256" key="2">
    <source>
        <dbReference type="ARBA" id="ARBA00023002"/>
    </source>
</evidence>
<dbReference type="PRINTS" id="PR00080">
    <property type="entry name" value="SDRFAMILY"/>
</dbReference>
<dbReference type="PROSITE" id="PS00061">
    <property type="entry name" value="ADH_SHORT"/>
    <property type="match status" value="1"/>
</dbReference>
<evidence type="ECO:0000259" key="5">
    <source>
        <dbReference type="SMART" id="SM00822"/>
    </source>
</evidence>
<dbReference type="PANTHER" id="PTHR44196">
    <property type="entry name" value="DEHYDROGENASE/REDUCTASE SDR FAMILY MEMBER 7B"/>
    <property type="match status" value="1"/>
</dbReference>
<accession>A0A501WQ85</accession>
<comment type="caution">
    <text evidence="6">The sequence shown here is derived from an EMBL/GenBank/DDBJ whole genome shotgun (WGS) entry which is preliminary data.</text>
</comment>
<keyword evidence="4" id="KW-0812">Transmembrane</keyword>
<evidence type="ECO:0000313" key="7">
    <source>
        <dbReference type="Proteomes" id="UP000319255"/>
    </source>
</evidence>
<dbReference type="OrthoDB" id="9781689at2"/>
<dbReference type="InterPro" id="IPR002347">
    <property type="entry name" value="SDR_fam"/>
</dbReference>
<evidence type="ECO:0000256" key="1">
    <source>
        <dbReference type="ARBA" id="ARBA00006484"/>
    </source>
</evidence>
<comment type="similarity">
    <text evidence="1 3">Belongs to the short-chain dehydrogenases/reductases (SDR) family.</text>
</comment>
<gene>
    <name evidence="6" type="ORF">FJM51_12795</name>
</gene>
<dbReference type="PANTHER" id="PTHR44196:SF1">
    <property type="entry name" value="DEHYDROGENASE_REDUCTASE SDR FAMILY MEMBER 7B"/>
    <property type="match status" value="1"/>
</dbReference>
<keyword evidence="7" id="KW-1185">Reference proteome</keyword>
<reference evidence="6 7" key="1">
    <citation type="submission" date="2019-06" db="EMBL/GenBank/DDBJ databases">
        <title>A novel bacterium of genus Amaricoccus, isolated from marine sediment.</title>
        <authorList>
            <person name="Huang H."/>
            <person name="Mo K."/>
            <person name="Hu Y."/>
        </authorList>
    </citation>
    <scope>NUCLEOTIDE SEQUENCE [LARGE SCALE GENOMIC DNA]</scope>
    <source>
        <strain evidence="6 7">HB172011</strain>
    </source>
</reference>
<dbReference type="InterPro" id="IPR057326">
    <property type="entry name" value="KR_dom"/>
</dbReference>
<evidence type="ECO:0000313" key="6">
    <source>
        <dbReference type="EMBL" id="TPE50254.1"/>
    </source>
</evidence>
<dbReference type="Proteomes" id="UP000319255">
    <property type="component" value="Unassembled WGS sequence"/>
</dbReference>
<keyword evidence="2" id="KW-0560">Oxidoreductase</keyword>
<dbReference type="InterPro" id="IPR020904">
    <property type="entry name" value="Sc_DH/Rdtase_CS"/>
</dbReference>
<dbReference type="GO" id="GO:0016020">
    <property type="term" value="C:membrane"/>
    <property type="evidence" value="ECO:0007669"/>
    <property type="project" value="TreeGrafter"/>
</dbReference>
<dbReference type="PRINTS" id="PR00081">
    <property type="entry name" value="GDHRDH"/>
</dbReference>
<keyword evidence="4" id="KW-1133">Transmembrane helix</keyword>
<name>A0A501WQ85_9RHOB</name>
<organism evidence="6 7">
    <name type="scientific">Amaricoccus solimangrovi</name>
    <dbReference type="NCBI Taxonomy" id="2589815"/>
    <lineage>
        <taxon>Bacteria</taxon>
        <taxon>Pseudomonadati</taxon>
        <taxon>Pseudomonadota</taxon>
        <taxon>Alphaproteobacteria</taxon>
        <taxon>Rhodobacterales</taxon>
        <taxon>Paracoccaceae</taxon>
        <taxon>Amaricoccus</taxon>
    </lineage>
</organism>
<sequence length="340" mass="35510">MTELIGHEGPNRRRPSAVVTGASAGVGRATALALAARGYEVGLIARDEEGLREVADGVEALGARALVLPCDVADAAAVRAAADRVAEQFGGIDAWVNSAMATVFARVDDITPEEFRRVTEVTYLGQVNGTLAALAHMRPADRGTIVQVGSALAYRSIPLQSAYCAAKHAVVGFTKSLRTELLSEGSGIRVAMVHLPAVNTPQFAWARAKMGVRPRPAGRPVAPEVAGRAIAEAAAHPRPEIYLGRSTVMAILGDAALPGLADHVAAGAWEGQLTDTPLPEREGNLFAPVSGVRRDRGPFAEEAGDWAPRVSARATRIGLMLGAAALFGLTAAVARALDRR</sequence>
<dbReference type="NCBIfam" id="NF005495">
    <property type="entry name" value="PRK07109.1"/>
    <property type="match status" value="1"/>
</dbReference>
<dbReference type="GO" id="GO:0016491">
    <property type="term" value="F:oxidoreductase activity"/>
    <property type="evidence" value="ECO:0007669"/>
    <property type="project" value="UniProtKB-KW"/>
</dbReference>
<proteinExistence type="inferred from homology"/>
<dbReference type="EMBL" id="VFRP01000011">
    <property type="protein sequence ID" value="TPE50254.1"/>
    <property type="molecule type" value="Genomic_DNA"/>
</dbReference>
<protein>
    <submittedName>
        <fullName evidence="6">SDR family NAD(P)-dependent oxidoreductase</fullName>
    </submittedName>
</protein>
<feature type="domain" description="Ketoreductase" evidence="5">
    <location>
        <begin position="15"/>
        <end position="194"/>
    </location>
</feature>
<feature type="transmembrane region" description="Helical" evidence="4">
    <location>
        <begin position="317"/>
        <end position="337"/>
    </location>
</feature>